<keyword evidence="1" id="KW-0472">Membrane</keyword>
<name>A0A1V9Z5Z0_ACHHY</name>
<proteinExistence type="predicted"/>
<dbReference type="OrthoDB" id="77610at2759"/>
<sequence>MEVNQPLLAGSAPMRIARDRWPMAAFLLIILLFTWASLKEVALDDALGNNVLVWTTSSPDAPLFALFATPPVSSSLVVYLSTGDLPCPSGGVGNSLWLHAPPSASPANVHASLRAWLQEHPRYLRSQMWIAGSDAPVVAGVAVEVLAHNFKRPASFLDLQGVIVVDSALRPWDCRAALKKTAATPPMSPALGTLLDAQVRVALIHRDPQKATTHAAAIPWWGQRAFNALNASADRCLSLDCAAVVRKHANLASYVVQDASTIVEAVVAGEV</sequence>
<evidence type="ECO:0000256" key="1">
    <source>
        <dbReference type="SAM" id="Phobius"/>
    </source>
</evidence>
<dbReference type="Proteomes" id="UP000243579">
    <property type="component" value="Unassembled WGS sequence"/>
</dbReference>
<organism evidence="2 3">
    <name type="scientific">Achlya hypogyna</name>
    <name type="common">Oomycete</name>
    <name type="synonym">Protoachlya hypogyna</name>
    <dbReference type="NCBI Taxonomy" id="1202772"/>
    <lineage>
        <taxon>Eukaryota</taxon>
        <taxon>Sar</taxon>
        <taxon>Stramenopiles</taxon>
        <taxon>Oomycota</taxon>
        <taxon>Saprolegniomycetes</taxon>
        <taxon>Saprolegniales</taxon>
        <taxon>Achlyaceae</taxon>
        <taxon>Achlya</taxon>
    </lineage>
</organism>
<evidence type="ECO:0000313" key="2">
    <source>
        <dbReference type="EMBL" id="OQR93361.1"/>
    </source>
</evidence>
<reference evidence="2 3" key="1">
    <citation type="journal article" date="2014" name="Genome Biol. Evol.">
        <title>The secreted proteins of Achlya hypogyna and Thraustotheca clavata identify the ancestral oomycete secretome and reveal gene acquisitions by horizontal gene transfer.</title>
        <authorList>
            <person name="Misner I."/>
            <person name="Blouin N."/>
            <person name="Leonard G."/>
            <person name="Richards T.A."/>
            <person name="Lane C.E."/>
        </authorList>
    </citation>
    <scope>NUCLEOTIDE SEQUENCE [LARGE SCALE GENOMIC DNA]</scope>
    <source>
        <strain evidence="2 3">ATCC 48635</strain>
    </source>
</reference>
<keyword evidence="1" id="KW-0812">Transmembrane</keyword>
<evidence type="ECO:0000313" key="3">
    <source>
        <dbReference type="Proteomes" id="UP000243579"/>
    </source>
</evidence>
<gene>
    <name evidence="2" type="ORF">ACHHYP_02608</name>
</gene>
<dbReference type="EMBL" id="JNBR01000412">
    <property type="protein sequence ID" value="OQR93361.1"/>
    <property type="molecule type" value="Genomic_DNA"/>
</dbReference>
<keyword evidence="1" id="KW-1133">Transmembrane helix</keyword>
<protein>
    <submittedName>
        <fullName evidence="2">Uncharacterized protein</fullName>
    </submittedName>
</protein>
<feature type="transmembrane region" description="Helical" evidence="1">
    <location>
        <begin position="21"/>
        <end position="38"/>
    </location>
</feature>
<keyword evidence="3" id="KW-1185">Reference proteome</keyword>
<comment type="caution">
    <text evidence="2">The sequence shown here is derived from an EMBL/GenBank/DDBJ whole genome shotgun (WGS) entry which is preliminary data.</text>
</comment>
<dbReference type="AlphaFoldDB" id="A0A1V9Z5Z0"/>
<accession>A0A1V9Z5Z0</accession>